<comment type="caution">
    <text evidence="1">The sequence shown here is derived from an EMBL/GenBank/DDBJ whole genome shotgun (WGS) entry which is preliminary data.</text>
</comment>
<dbReference type="Proteomes" id="UP001060215">
    <property type="component" value="Chromosome 5"/>
</dbReference>
<evidence type="ECO:0000313" key="2">
    <source>
        <dbReference type="Proteomes" id="UP001060215"/>
    </source>
</evidence>
<gene>
    <name evidence="1" type="ORF">LOK49_LG06G00901</name>
</gene>
<accession>A0ACC0HA45</accession>
<sequence length="119" mass="13076">MLVLPQLILDLRMEKFPEKQNIVMAHINLEEVKNSATFGSASTPSSPITFQKSSSVKYNCLCSPTTHAGSFRCRYHRNPGMARSSVSVGGKLNELGSVSSNLSDMESKPPRICDQLHAH</sequence>
<evidence type="ECO:0000313" key="1">
    <source>
        <dbReference type="EMBL" id="KAI8009909.1"/>
    </source>
</evidence>
<dbReference type="EMBL" id="CM045762">
    <property type="protein sequence ID" value="KAI8009909.1"/>
    <property type="molecule type" value="Genomic_DNA"/>
</dbReference>
<reference evidence="1 2" key="1">
    <citation type="journal article" date="2022" name="Plant J.">
        <title>Chromosome-level genome of Camellia lanceoleosa provides a valuable resource for understanding genome evolution and self-incompatibility.</title>
        <authorList>
            <person name="Gong W."/>
            <person name="Xiao S."/>
            <person name="Wang L."/>
            <person name="Liao Z."/>
            <person name="Chang Y."/>
            <person name="Mo W."/>
            <person name="Hu G."/>
            <person name="Li W."/>
            <person name="Zhao G."/>
            <person name="Zhu H."/>
            <person name="Hu X."/>
            <person name="Ji K."/>
            <person name="Xiang X."/>
            <person name="Song Q."/>
            <person name="Yuan D."/>
            <person name="Jin S."/>
            <person name="Zhang L."/>
        </authorList>
    </citation>
    <scope>NUCLEOTIDE SEQUENCE [LARGE SCALE GENOMIC DNA]</scope>
    <source>
        <strain evidence="1">SQ_2022a</strain>
    </source>
</reference>
<organism evidence="1 2">
    <name type="scientific">Camellia lanceoleosa</name>
    <dbReference type="NCBI Taxonomy" id="1840588"/>
    <lineage>
        <taxon>Eukaryota</taxon>
        <taxon>Viridiplantae</taxon>
        <taxon>Streptophyta</taxon>
        <taxon>Embryophyta</taxon>
        <taxon>Tracheophyta</taxon>
        <taxon>Spermatophyta</taxon>
        <taxon>Magnoliopsida</taxon>
        <taxon>eudicotyledons</taxon>
        <taxon>Gunneridae</taxon>
        <taxon>Pentapetalae</taxon>
        <taxon>asterids</taxon>
        <taxon>Ericales</taxon>
        <taxon>Theaceae</taxon>
        <taxon>Camellia</taxon>
    </lineage>
</organism>
<name>A0ACC0HA45_9ERIC</name>
<keyword evidence="2" id="KW-1185">Reference proteome</keyword>
<proteinExistence type="predicted"/>
<protein>
    <submittedName>
        <fullName evidence="1">Uncharacterized protein</fullName>
    </submittedName>
</protein>